<reference evidence="4 5" key="1">
    <citation type="submission" date="2019-04" db="EMBL/GenBank/DDBJ databases">
        <title>Taxonomy of novel Haliea sp. from mangrove soil of West Coast of India.</title>
        <authorList>
            <person name="Verma A."/>
            <person name="Kumar P."/>
            <person name="Krishnamurthi S."/>
        </authorList>
    </citation>
    <scope>NUCLEOTIDE SEQUENCE [LARGE SCALE GENOMIC DNA]</scope>
    <source>
        <strain evidence="4 5">SAOS-164</strain>
    </source>
</reference>
<dbReference type="InterPro" id="IPR036396">
    <property type="entry name" value="Cyt_P450_sf"/>
</dbReference>
<dbReference type="Gene3D" id="1.10.630.10">
    <property type="entry name" value="Cytochrome P450"/>
    <property type="match status" value="1"/>
</dbReference>
<dbReference type="PRINTS" id="PR00359">
    <property type="entry name" value="BP450"/>
</dbReference>
<comment type="caution">
    <text evidence="4">The sequence shown here is derived from an EMBL/GenBank/DDBJ whole genome shotgun (WGS) entry which is preliminary data.</text>
</comment>
<dbReference type="OrthoDB" id="9764248at2"/>
<proteinExistence type="inferred from homology"/>
<dbReference type="GO" id="GO:0016705">
    <property type="term" value="F:oxidoreductase activity, acting on paired donors, with incorporation or reduction of molecular oxygen"/>
    <property type="evidence" value="ECO:0007669"/>
    <property type="project" value="InterPro"/>
</dbReference>
<dbReference type="GO" id="GO:0005506">
    <property type="term" value="F:iron ion binding"/>
    <property type="evidence" value="ECO:0007669"/>
    <property type="project" value="InterPro"/>
</dbReference>
<evidence type="ECO:0000256" key="2">
    <source>
        <dbReference type="ARBA" id="ARBA00010617"/>
    </source>
</evidence>
<dbReference type="Proteomes" id="UP000298050">
    <property type="component" value="Unassembled WGS sequence"/>
</dbReference>
<dbReference type="GO" id="GO:0020037">
    <property type="term" value="F:heme binding"/>
    <property type="evidence" value="ECO:0007669"/>
    <property type="project" value="InterPro"/>
</dbReference>
<keyword evidence="3" id="KW-0349">Heme</keyword>
<accession>A0A4Z0LX79</accession>
<dbReference type="InterPro" id="IPR001128">
    <property type="entry name" value="Cyt_P450"/>
</dbReference>
<keyword evidence="5" id="KW-1185">Reference proteome</keyword>
<dbReference type="EMBL" id="SRLE01000012">
    <property type="protein sequence ID" value="TGD71834.1"/>
    <property type="molecule type" value="Genomic_DNA"/>
</dbReference>
<keyword evidence="3" id="KW-0560">Oxidoreductase</keyword>
<dbReference type="Pfam" id="PF00067">
    <property type="entry name" value="p450"/>
    <property type="match status" value="1"/>
</dbReference>
<dbReference type="RefSeq" id="WP_135445878.1">
    <property type="nucleotide sequence ID" value="NZ_SRLE01000012.1"/>
</dbReference>
<dbReference type="InterPro" id="IPR017972">
    <property type="entry name" value="Cyt_P450_CS"/>
</dbReference>
<keyword evidence="3" id="KW-0408">Iron</keyword>
<dbReference type="GO" id="GO:0004497">
    <property type="term" value="F:monooxygenase activity"/>
    <property type="evidence" value="ECO:0007669"/>
    <property type="project" value="UniProtKB-KW"/>
</dbReference>
<evidence type="ECO:0000256" key="3">
    <source>
        <dbReference type="RuleBase" id="RU000461"/>
    </source>
</evidence>
<protein>
    <submittedName>
        <fullName evidence="4">Cytochrome P450</fullName>
    </submittedName>
</protein>
<comment type="similarity">
    <text evidence="2 3">Belongs to the cytochrome P450 family.</text>
</comment>
<dbReference type="PROSITE" id="PS00086">
    <property type="entry name" value="CYTOCHROME_P450"/>
    <property type="match status" value="1"/>
</dbReference>
<keyword evidence="3" id="KW-0503">Monooxygenase</keyword>
<gene>
    <name evidence="4" type="ORF">E4634_17120</name>
</gene>
<evidence type="ECO:0000313" key="4">
    <source>
        <dbReference type="EMBL" id="TGD71834.1"/>
    </source>
</evidence>
<dbReference type="PRINTS" id="PR00385">
    <property type="entry name" value="P450"/>
</dbReference>
<evidence type="ECO:0000313" key="5">
    <source>
        <dbReference type="Proteomes" id="UP000298050"/>
    </source>
</evidence>
<evidence type="ECO:0000256" key="1">
    <source>
        <dbReference type="ARBA" id="ARBA00001971"/>
    </source>
</evidence>
<comment type="cofactor">
    <cofactor evidence="1">
        <name>heme</name>
        <dbReference type="ChEBI" id="CHEBI:30413"/>
    </cofactor>
</comment>
<dbReference type="InterPro" id="IPR002397">
    <property type="entry name" value="Cyt_P450_B"/>
</dbReference>
<dbReference type="PANTHER" id="PTHR46696">
    <property type="entry name" value="P450, PUTATIVE (EUROFUNG)-RELATED"/>
    <property type="match status" value="1"/>
</dbReference>
<dbReference type="AlphaFoldDB" id="A0A4Z0LX79"/>
<name>A0A4Z0LX79_9GAMM</name>
<sequence>MTIAIGDLQLPELPIDRAEFALDPQRFLEPAREQHPWLARFSKGFVVHGHQAARDLLFQDDKMGPHFAGLVEHFGAENTGWARFMIEQMATISGPRHDRLRASVATAFTPRRANQTRPLMRQVITALLDEWAPRGRFDFAEFASYFPITVMCGLLGVSAEPVRGIRAALDAQMSCMTLDRDLLPTILEAFELLWNFADSVIVEREASGEVDEDSLLDALIASKNNGGLNENELRDLLISMLLAGYDTSKNELTMTMYHLLQHPQMLERCAQDAAYCRKVIDEGFRHSSVVSPSRTLDTALDYDGIHMPAGTYLCFALPMTGRDPAAFPDPLRFDPDRSGGARPIPFGRGTHICLGQYLARAQLEEGIHLIAQRLVAPQLDGEVTWRPFLAVWGIQELPIAFTPA</sequence>
<keyword evidence="3" id="KW-0479">Metal-binding</keyword>
<dbReference type="SUPFAM" id="SSF48264">
    <property type="entry name" value="Cytochrome P450"/>
    <property type="match status" value="1"/>
</dbReference>
<dbReference type="PANTHER" id="PTHR46696:SF1">
    <property type="entry name" value="CYTOCHROME P450 YJIB-RELATED"/>
    <property type="match status" value="1"/>
</dbReference>
<organism evidence="4 5">
    <name type="scientific">Mangrovimicrobium sediminis</name>
    <dbReference type="NCBI Taxonomy" id="2562682"/>
    <lineage>
        <taxon>Bacteria</taxon>
        <taxon>Pseudomonadati</taxon>
        <taxon>Pseudomonadota</taxon>
        <taxon>Gammaproteobacteria</taxon>
        <taxon>Cellvibrionales</taxon>
        <taxon>Halieaceae</taxon>
        <taxon>Mangrovimicrobium</taxon>
    </lineage>
</organism>